<sequence>MSNANRSIVLTILVRPDDLQTVIYYLLGVIHLAFRENLLTTILTKCLVSIGAPSSTMCPDYTILISDLLITKEKRKGESGWDKIQELLRQDLHRKLDQKKFCIVNFVSFVYGKIGSFFIKASRFRQGHNIRQDPTAIKTSP</sequence>
<dbReference type="EMBL" id="CM042021">
    <property type="protein sequence ID" value="KAI3817851.1"/>
    <property type="molecule type" value="Genomic_DNA"/>
</dbReference>
<comment type="caution">
    <text evidence="1">The sequence shown here is derived from an EMBL/GenBank/DDBJ whole genome shotgun (WGS) entry which is preliminary data.</text>
</comment>
<proteinExistence type="predicted"/>
<dbReference type="Proteomes" id="UP001056120">
    <property type="component" value="Linkage Group LG04"/>
</dbReference>
<evidence type="ECO:0000313" key="2">
    <source>
        <dbReference type="Proteomes" id="UP001056120"/>
    </source>
</evidence>
<name>A0ACB9JCG3_9ASTR</name>
<gene>
    <name evidence="1" type="ORF">L1987_11650</name>
</gene>
<reference evidence="2" key="1">
    <citation type="journal article" date="2022" name="Mol. Ecol. Resour.">
        <title>The genomes of chicory, endive, great burdock and yacon provide insights into Asteraceae palaeo-polyploidization history and plant inulin production.</title>
        <authorList>
            <person name="Fan W."/>
            <person name="Wang S."/>
            <person name="Wang H."/>
            <person name="Wang A."/>
            <person name="Jiang F."/>
            <person name="Liu H."/>
            <person name="Zhao H."/>
            <person name="Xu D."/>
            <person name="Zhang Y."/>
        </authorList>
    </citation>
    <scope>NUCLEOTIDE SEQUENCE [LARGE SCALE GENOMIC DNA]</scope>
    <source>
        <strain evidence="2">cv. Yunnan</strain>
    </source>
</reference>
<keyword evidence="2" id="KW-1185">Reference proteome</keyword>
<organism evidence="1 2">
    <name type="scientific">Smallanthus sonchifolius</name>
    <dbReference type="NCBI Taxonomy" id="185202"/>
    <lineage>
        <taxon>Eukaryota</taxon>
        <taxon>Viridiplantae</taxon>
        <taxon>Streptophyta</taxon>
        <taxon>Embryophyta</taxon>
        <taxon>Tracheophyta</taxon>
        <taxon>Spermatophyta</taxon>
        <taxon>Magnoliopsida</taxon>
        <taxon>eudicotyledons</taxon>
        <taxon>Gunneridae</taxon>
        <taxon>Pentapetalae</taxon>
        <taxon>asterids</taxon>
        <taxon>campanulids</taxon>
        <taxon>Asterales</taxon>
        <taxon>Asteraceae</taxon>
        <taxon>Asteroideae</taxon>
        <taxon>Heliantheae alliance</taxon>
        <taxon>Millerieae</taxon>
        <taxon>Smallanthus</taxon>
    </lineage>
</organism>
<reference evidence="1 2" key="2">
    <citation type="journal article" date="2022" name="Mol. Ecol. Resour.">
        <title>The genomes of chicory, endive, great burdock and yacon provide insights into Asteraceae paleo-polyploidization history and plant inulin production.</title>
        <authorList>
            <person name="Fan W."/>
            <person name="Wang S."/>
            <person name="Wang H."/>
            <person name="Wang A."/>
            <person name="Jiang F."/>
            <person name="Liu H."/>
            <person name="Zhao H."/>
            <person name="Xu D."/>
            <person name="Zhang Y."/>
        </authorList>
    </citation>
    <scope>NUCLEOTIDE SEQUENCE [LARGE SCALE GENOMIC DNA]</scope>
    <source>
        <strain evidence="2">cv. Yunnan</strain>
        <tissue evidence="1">Leaves</tissue>
    </source>
</reference>
<protein>
    <submittedName>
        <fullName evidence="1">Uncharacterized protein</fullName>
    </submittedName>
</protein>
<evidence type="ECO:0000313" key="1">
    <source>
        <dbReference type="EMBL" id="KAI3817851.1"/>
    </source>
</evidence>
<accession>A0ACB9JCG3</accession>